<evidence type="ECO:0000256" key="1">
    <source>
        <dbReference type="ARBA" id="ARBA00005860"/>
    </source>
</evidence>
<dbReference type="Pfam" id="PF01457">
    <property type="entry name" value="Peptidase_M8"/>
    <property type="match status" value="1"/>
</dbReference>
<dbReference type="GO" id="GO:0046872">
    <property type="term" value="F:metal ion binding"/>
    <property type="evidence" value="ECO:0007669"/>
    <property type="project" value="UniProtKB-KW"/>
</dbReference>
<evidence type="ECO:0000256" key="4">
    <source>
        <dbReference type="ARBA" id="ARBA00022801"/>
    </source>
</evidence>
<evidence type="ECO:0000313" key="11">
    <source>
        <dbReference type="EMBL" id="TNN18152.1"/>
    </source>
</evidence>
<comment type="caution">
    <text evidence="11">The sequence shown here is derived from an EMBL/GenBank/DDBJ whole genome shotgun (WGS) entry which is preliminary data.</text>
</comment>
<evidence type="ECO:0000256" key="10">
    <source>
        <dbReference type="SAM" id="MobiDB-lite"/>
    </source>
</evidence>
<dbReference type="SUPFAM" id="SSF55486">
    <property type="entry name" value="Metalloproteases ('zincins'), catalytic domain"/>
    <property type="match status" value="1"/>
</dbReference>
<dbReference type="OrthoDB" id="527990at2759"/>
<protein>
    <recommendedName>
        <fullName evidence="7 9">Leishmanolysin-like peptidase</fullName>
        <ecNumber evidence="9">3.4.24.-</ecNumber>
    </recommendedName>
</protein>
<dbReference type="PRINTS" id="PR00782">
    <property type="entry name" value="LSHMANOLYSIN"/>
</dbReference>
<evidence type="ECO:0000313" key="12">
    <source>
        <dbReference type="Proteomes" id="UP000311919"/>
    </source>
</evidence>
<evidence type="ECO:0000256" key="6">
    <source>
        <dbReference type="ARBA" id="ARBA00023049"/>
    </source>
</evidence>
<evidence type="ECO:0000256" key="5">
    <source>
        <dbReference type="ARBA" id="ARBA00022833"/>
    </source>
</evidence>
<evidence type="ECO:0000256" key="7">
    <source>
        <dbReference type="ARBA" id="ARBA00039717"/>
    </source>
</evidence>
<dbReference type="GO" id="GO:0005737">
    <property type="term" value="C:cytoplasm"/>
    <property type="evidence" value="ECO:0007669"/>
    <property type="project" value="TreeGrafter"/>
</dbReference>
<keyword evidence="5 8" id="KW-0862">Zinc</keyword>
<dbReference type="EC" id="3.4.24.-" evidence="9"/>
<dbReference type="GO" id="GO:0016020">
    <property type="term" value="C:membrane"/>
    <property type="evidence" value="ECO:0007669"/>
    <property type="project" value="InterPro"/>
</dbReference>
<accession>A0A4Z2DP32</accession>
<dbReference type="GO" id="GO:0007155">
    <property type="term" value="P:cell adhesion"/>
    <property type="evidence" value="ECO:0007669"/>
    <property type="project" value="InterPro"/>
</dbReference>
<dbReference type="Gene3D" id="2.10.55.10">
    <property type="entry name" value="Leishmanolysin domain 3"/>
    <property type="match status" value="1"/>
</dbReference>
<evidence type="ECO:0000256" key="9">
    <source>
        <dbReference type="RuleBase" id="RU366077"/>
    </source>
</evidence>
<comment type="similarity">
    <text evidence="1 9">Belongs to the peptidase M8 family.</text>
</comment>
<comment type="cofactor">
    <cofactor evidence="8 9">
        <name>Zn(2+)</name>
        <dbReference type="ChEBI" id="CHEBI:29105"/>
    </cofactor>
    <text evidence="8 9">Binds 1 zinc ion per subunit.</text>
</comment>
<feature type="region of interest" description="Disordered" evidence="10">
    <location>
        <begin position="20"/>
        <end position="40"/>
    </location>
</feature>
<dbReference type="PANTHER" id="PTHR10942">
    <property type="entry name" value="LEISHMANOLYSIN-LIKE PEPTIDASE"/>
    <property type="match status" value="1"/>
</dbReference>
<evidence type="ECO:0000256" key="8">
    <source>
        <dbReference type="PIRSR" id="PIRSR601577-2"/>
    </source>
</evidence>
<feature type="compositionally biased region" description="Basic and acidic residues" evidence="10">
    <location>
        <begin position="20"/>
        <end position="33"/>
    </location>
</feature>
<keyword evidence="6 8" id="KW-0482">Metalloprotease</keyword>
<dbReference type="GO" id="GO:0004222">
    <property type="term" value="F:metalloendopeptidase activity"/>
    <property type="evidence" value="ECO:0007669"/>
    <property type="project" value="UniProtKB-UniRule"/>
</dbReference>
<reference evidence="11 12" key="1">
    <citation type="submission" date="2019-03" db="EMBL/GenBank/DDBJ databases">
        <title>An improved genome assembly of the fluke Schistosoma japonicum.</title>
        <authorList>
            <person name="Hu W."/>
            <person name="Luo F."/>
            <person name="Yin M."/>
            <person name="Mo X."/>
            <person name="Sun C."/>
            <person name="Wu Q."/>
            <person name="Zhu B."/>
            <person name="Xiang M."/>
            <person name="Wang J."/>
            <person name="Wang Y."/>
            <person name="Zhang T."/>
            <person name="Xu B."/>
            <person name="Zheng H."/>
            <person name="Feng Z."/>
        </authorList>
    </citation>
    <scope>NUCLEOTIDE SEQUENCE [LARGE SCALE GENOMIC DNA]</scope>
    <source>
        <strain evidence="11">HuSjv2</strain>
        <tissue evidence="11">Worms</tissue>
    </source>
</reference>
<dbReference type="Gene3D" id="3.90.132.10">
    <property type="entry name" value="Leishmanolysin , domain 2"/>
    <property type="match status" value="1"/>
</dbReference>
<proteinExistence type="inferred from homology"/>
<dbReference type="Proteomes" id="UP000311919">
    <property type="component" value="Unassembled WGS sequence"/>
</dbReference>
<organism evidence="11 12">
    <name type="scientific">Schistosoma japonicum</name>
    <name type="common">Blood fluke</name>
    <dbReference type="NCBI Taxonomy" id="6182"/>
    <lineage>
        <taxon>Eukaryota</taxon>
        <taxon>Metazoa</taxon>
        <taxon>Spiralia</taxon>
        <taxon>Lophotrochozoa</taxon>
        <taxon>Platyhelminthes</taxon>
        <taxon>Trematoda</taxon>
        <taxon>Digenea</taxon>
        <taxon>Strigeidida</taxon>
        <taxon>Schistosomatoidea</taxon>
        <taxon>Schistosomatidae</taxon>
        <taxon>Schistosoma</taxon>
    </lineage>
</organism>
<dbReference type="AlphaFoldDB" id="A0A4Z2DP32"/>
<keyword evidence="3 8" id="KW-0479">Metal-binding</keyword>
<gene>
    <name evidence="11" type="ORF">EWB00_010567</name>
</gene>
<dbReference type="GO" id="GO:0006508">
    <property type="term" value="P:proteolysis"/>
    <property type="evidence" value="ECO:0007669"/>
    <property type="project" value="UniProtKB-KW"/>
</dbReference>
<evidence type="ECO:0000256" key="2">
    <source>
        <dbReference type="ARBA" id="ARBA00022670"/>
    </source>
</evidence>
<sequence>MFTNYFFKGFARQHFAFMRERDGTPRTERDPTTKKPLHQDQYGIYTPSDKTVKEINRTWVSAVGTYYKVFASFVTESLLKEAKKHFGCPSLDGVDLEDEGGSGSKNSHFKGRLFATELMASNIEIDAYASRVTFAFFEDSGWYDVNYTRAEKWIYGKNLGCTFSMESCYAYANSERSKKKSILPYCDQPRIVTCRDDFSYGVCDIGRYNHPLPPEDQFFDKTSFAGSDADHYGGTDSFKNKCPTIGYLLQLGQLNVTSFCTHDENNKIADSESNFYLQSFAKNAICVKHAGSWTYEHGGYIYSLDQNIKGTCHKYICKEKKLIVDFKGSRVTCPQSGGKHHFTFNHTGKLYRGSIECPLANRFCK</sequence>
<keyword evidence="12" id="KW-1185">Reference proteome</keyword>
<dbReference type="PANTHER" id="PTHR10942:SF0">
    <property type="entry name" value="LEISHMANOLYSIN-LIKE PEPTIDASE"/>
    <property type="match status" value="1"/>
</dbReference>
<dbReference type="InterPro" id="IPR001577">
    <property type="entry name" value="Peptidase_M8"/>
</dbReference>
<dbReference type="EMBL" id="SKCS01000083">
    <property type="protein sequence ID" value="TNN18152.1"/>
    <property type="molecule type" value="Genomic_DNA"/>
</dbReference>
<evidence type="ECO:0000256" key="3">
    <source>
        <dbReference type="ARBA" id="ARBA00022723"/>
    </source>
</evidence>
<dbReference type="FunFam" id="3.90.132.10:FF:000001">
    <property type="entry name" value="leishmanolysin-like peptidase isoform X2"/>
    <property type="match status" value="1"/>
</dbReference>
<keyword evidence="2 9" id="KW-0645">Protease</keyword>
<keyword evidence="4 9" id="KW-0378">Hydrolase</keyword>
<feature type="binding site" evidence="8">
    <location>
        <position position="108"/>
    </location>
    <ligand>
        <name>Zn(2+)</name>
        <dbReference type="ChEBI" id="CHEBI:29105"/>
        <note>catalytic</note>
    </ligand>
</feature>
<name>A0A4Z2DP32_SCHJA</name>